<dbReference type="InterPro" id="IPR036291">
    <property type="entry name" value="NAD(P)-bd_dom_sf"/>
</dbReference>
<name>A0A6G1G1E7_9PEZI</name>
<dbReference type="InterPro" id="IPR020843">
    <property type="entry name" value="ER"/>
</dbReference>
<dbReference type="InterPro" id="IPR050700">
    <property type="entry name" value="YIM1/Zinc_Alcohol_DH_Fams"/>
</dbReference>
<dbReference type="OrthoDB" id="201656at2759"/>
<proteinExistence type="predicted"/>
<dbReference type="Pfam" id="PF08240">
    <property type="entry name" value="ADH_N"/>
    <property type="match status" value="1"/>
</dbReference>
<dbReference type="InterPro" id="IPR011032">
    <property type="entry name" value="GroES-like_sf"/>
</dbReference>
<dbReference type="PANTHER" id="PTHR11695:SF294">
    <property type="entry name" value="RETICULON-4-INTERACTING PROTEIN 1, MITOCHONDRIAL"/>
    <property type="match status" value="1"/>
</dbReference>
<dbReference type="GO" id="GO:0016491">
    <property type="term" value="F:oxidoreductase activity"/>
    <property type="evidence" value="ECO:0007669"/>
    <property type="project" value="InterPro"/>
</dbReference>
<dbReference type="SUPFAM" id="SSF51735">
    <property type="entry name" value="NAD(P)-binding Rossmann-fold domains"/>
    <property type="match status" value="1"/>
</dbReference>
<dbReference type="SUPFAM" id="SSF50129">
    <property type="entry name" value="GroES-like"/>
    <property type="match status" value="1"/>
</dbReference>
<sequence>MDEHMKAWLFTTTTGGMEKNLYFTETATPPSKEGLSKDEVIVEVISAALNPVDYKLAEIFPTSLLIRTPASPGVDFCGKIVAIPTANDTHRMGQVVFGRFKNNRQYGTLGQYVVADVDGIATLPDGVDPDDAATVGTAGLTAYQTIVPHARETQGARVFLNGGSGGCGTWGIQIAKAIGAHVTTSCSTANIEFCKELGADEVLDYTKGSIIQILKEKGEVFDVVVDNVGTPENLYEECHHFLKPDGHFFQVGVSSIFSFGLSIAGRLLRPSFLGGGKRPYHPYLTQCNPEHLAEIGRWITEGKVKPVIHQTFEWEDTPKAYERLKTQRTKGKIVVHVTRNLRA</sequence>
<gene>
    <name evidence="2 4" type="ORF">P152DRAFT_458892</name>
</gene>
<evidence type="ECO:0000259" key="1">
    <source>
        <dbReference type="SMART" id="SM00829"/>
    </source>
</evidence>
<dbReference type="RefSeq" id="XP_033533566.1">
    <property type="nucleotide sequence ID" value="XM_033679566.1"/>
</dbReference>
<dbReference type="GO" id="GO:0005739">
    <property type="term" value="C:mitochondrion"/>
    <property type="evidence" value="ECO:0007669"/>
    <property type="project" value="TreeGrafter"/>
</dbReference>
<feature type="domain" description="Enoyl reductase (ER)" evidence="1">
    <location>
        <begin position="16"/>
        <end position="335"/>
    </location>
</feature>
<reference evidence="4" key="3">
    <citation type="submission" date="2025-04" db="UniProtKB">
        <authorList>
            <consortium name="RefSeq"/>
        </authorList>
    </citation>
    <scope>IDENTIFICATION</scope>
    <source>
        <strain evidence="4">CBS 781.70</strain>
    </source>
</reference>
<dbReference type="PANTHER" id="PTHR11695">
    <property type="entry name" value="ALCOHOL DEHYDROGENASE RELATED"/>
    <property type="match status" value="1"/>
</dbReference>
<dbReference type="AlphaFoldDB" id="A0A6G1G1E7"/>
<accession>A0A6G1G1E7</accession>
<organism evidence="2">
    <name type="scientific">Eremomyces bilateralis CBS 781.70</name>
    <dbReference type="NCBI Taxonomy" id="1392243"/>
    <lineage>
        <taxon>Eukaryota</taxon>
        <taxon>Fungi</taxon>
        <taxon>Dikarya</taxon>
        <taxon>Ascomycota</taxon>
        <taxon>Pezizomycotina</taxon>
        <taxon>Dothideomycetes</taxon>
        <taxon>Dothideomycetes incertae sedis</taxon>
        <taxon>Eremomycetales</taxon>
        <taxon>Eremomycetaceae</taxon>
        <taxon>Eremomyces</taxon>
    </lineage>
</organism>
<dbReference type="EMBL" id="ML975159">
    <property type="protein sequence ID" value="KAF1811935.1"/>
    <property type="molecule type" value="Genomic_DNA"/>
</dbReference>
<dbReference type="GeneID" id="54420136"/>
<evidence type="ECO:0000313" key="2">
    <source>
        <dbReference type="EMBL" id="KAF1811935.1"/>
    </source>
</evidence>
<dbReference type="Proteomes" id="UP000504638">
    <property type="component" value="Unplaced"/>
</dbReference>
<reference evidence="4" key="2">
    <citation type="submission" date="2020-04" db="EMBL/GenBank/DDBJ databases">
        <authorList>
            <consortium name="NCBI Genome Project"/>
        </authorList>
    </citation>
    <scope>NUCLEOTIDE SEQUENCE</scope>
    <source>
        <strain evidence="4">CBS 781.70</strain>
    </source>
</reference>
<evidence type="ECO:0000313" key="4">
    <source>
        <dbReference type="RefSeq" id="XP_033533566.1"/>
    </source>
</evidence>
<evidence type="ECO:0000313" key="3">
    <source>
        <dbReference type="Proteomes" id="UP000504638"/>
    </source>
</evidence>
<dbReference type="Gene3D" id="3.90.180.10">
    <property type="entry name" value="Medium-chain alcohol dehydrogenases, catalytic domain"/>
    <property type="match status" value="1"/>
</dbReference>
<keyword evidence="3" id="KW-1185">Reference proteome</keyword>
<dbReference type="Gene3D" id="3.40.50.720">
    <property type="entry name" value="NAD(P)-binding Rossmann-like Domain"/>
    <property type="match status" value="1"/>
</dbReference>
<dbReference type="CDD" id="cd08267">
    <property type="entry name" value="MDR1"/>
    <property type="match status" value="1"/>
</dbReference>
<dbReference type="SMART" id="SM00829">
    <property type="entry name" value="PKS_ER"/>
    <property type="match status" value="1"/>
</dbReference>
<dbReference type="Pfam" id="PF13602">
    <property type="entry name" value="ADH_zinc_N_2"/>
    <property type="match status" value="1"/>
</dbReference>
<reference evidence="2 4" key="1">
    <citation type="submission" date="2020-01" db="EMBL/GenBank/DDBJ databases">
        <authorList>
            <consortium name="DOE Joint Genome Institute"/>
            <person name="Haridas S."/>
            <person name="Albert R."/>
            <person name="Binder M."/>
            <person name="Bloem J."/>
            <person name="Labutti K."/>
            <person name="Salamov A."/>
            <person name="Andreopoulos B."/>
            <person name="Baker S.E."/>
            <person name="Barry K."/>
            <person name="Bills G."/>
            <person name="Bluhm B.H."/>
            <person name="Cannon C."/>
            <person name="Castanera R."/>
            <person name="Culley D.E."/>
            <person name="Daum C."/>
            <person name="Ezra D."/>
            <person name="Gonzalez J.B."/>
            <person name="Henrissat B."/>
            <person name="Kuo A."/>
            <person name="Liang C."/>
            <person name="Lipzen A."/>
            <person name="Lutzoni F."/>
            <person name="Magnuson J."/>
            <person name="Mondo S."/>
            <person name="Nolan M."/>
            <person name="Ohm R."/>
            <person name="Pangilinan J."/>
            <person name="Park H.-J."/>
            <person name="Ramirez L."/>
            <person name="Alfaro M."/>
            <person name="Sun H."/>
            <person name="Tritt A."/>
            <person name="Yoshinaga Y."/>
            <person name="Zwiers L.-H."/>
            <person name="Turgeon B.G."/>
            <person name="Goodwin S.B."/>
            <person name="Spatafora J.W."/>
            <person name="Crous P.W."/>
            <person name="Grigoriev I.V."/>
        </authorList>
    </citation>
    <scope>NUCLEOTIDE SEQUENCE</scope>
    <source>
        <strain evidence="2 4">CBS 781.70</strain>
    </source>
</reference>
<protein>
    <submittedName>
        <fullName evidence="2 4">Zinc alcohol dehydrogenase</fullName>
    </submittedName>
</protein>
<dbReference type="InterPro" id="IPR013154">
    <property type="entry name" value="ADH-like_N"/>
</dbReference>